<feature type="region of interest" description="Disordered" evidence="1">
    <location>
        <begin position="34"/>
        <end position="78"/>
    </location>
</feature>
<organism evidence="2 3">
    <name type="scientific">Entomortierella parvispora</name>
    <dbReference type="NCBI Taxonomy" id="205924"/>
    <lineage>
        <taxon>Eukaryota</taxon>
        <taxon>Fungi</taxon>
        <taxon>Fungi incertae sedis</taxon>
        <taxon>Mucoromycota</taxon>
        <taxon>Mortierellomycotina</taxon>
        <taxon>Mortierellomycetes</taxon>
        <taxon>Mortierellales</taxon>
        <taxon>Mortierellaceae</taxon>
        <taxon>Entomortierella</taxon>
    </lineage>
</organism>
<protein>
    <submittedName>
        <fullName evidence="2">Uncharacterized protein</fullName>
    </submittedName>
</protein>
<reference evidence="2" key="2">
    <citation type="journal article" date="2022" name="Microbiol. Resour. Announc.">
        <title>Whole-Genome Sequence of Entomortierella parvispora E1425, a Mucoromycotan Fungus Associated with Burkholderiaceae-Related Endosymbiotic Bacteria.</title>
        <authorList>
            <person name="Herlambang A."/>
            <person name="Guo Y."/>
            <person name="Takashima Y."/>
            <person name="Narisawa K."/>
            <person name="Ohta H."/>
            <person name="Nishizawa T."/>
        </authorList>
    </citation>
    <scope>NUCLEOTIDE SEQUENCE</scope>
    <source>
        <strain evidence="2">E1425</strain>
    </source>
</reference>
<name>A0A9P3H3A5_9FUNG</name>
<feature type="region of interest" description="Disordered" evidence="1">
    <location>
        <begin position="203"/>
        <end position="235"/>
    </location>
</feature>
<evidence type="ECO:0000256" key="1">
    <source>
        <dbReference type="SAM" id="MobiDB-lite"/>
    </source>
</evidence>
<evidence type="ECO:0000313" key="3">
    <source>
        <dbReference type="Proteomes" id="UP000827284"/>
    </source>
</evidence>
<proteinExistence type="predicted"/>
<evidence type="ECO:0000313" key="2">
    <source>
        <dbReference type="EMBL" id="GJJ68953.1"/>
    </source>
</evidence>
<feature type="compositionally biased region" description="Low complexity" evidence="1">
    <location>
        <begin position="645"/>
        <end position="657"/>
    </location>
</feature>
<feature type="region of interest" description="Disordered" evidence="1">
    <location>
        <begin position="599"/>
        <end position="677"/>
    </location>
</feature>
<dbReference type="AlphaFoldDB" id="A0A9P3H3A5"/>
<dbReference type="EMBL" id="BQFW01000002">
    <property type="protein sequence ID" value="GJJ68953.1"/>
    <property type="molecule type" value="Genomic_DNA"/>
</dbReference>
<feature type="compositionally biased region" description="Polar residues" evidence="1">
    <location>
        <begin position="47"/>
        <end position="63"/>
    </location>
</feature>
<dbReference type="Proteomes" id="UP000827284">
    <property type="component" value="Unassembled WGS sequence"/>
</dbReference>
<gene>
    <name evidence="2" type="ORF">EMPS_01299</name>
</gene>
<comment type="caution">
    <text evidence="2">The sequence shown here is derived from an EMBL/GenBank/DDBJ whole genome shotgun (WGS) entry which is preliminary data.</text>
</comment>
<feature type="compositionally biased region" description="Polar residues" evidence="1">
    <location>
        <begin position="226"/>
        <end position="235"/>
    </location>
</feature>
<feature type="region of interest" description="Disordered" evidence="1">
    <location>
        <begin position="97"/>
        <end position="190"/>
    </location>
</feature>
<dbReference type="OrthoDB" id="2162799at2759"/>
<feature type="compositionally biased region" description="Basic and acidic residues" evidence="1">
    <location>
        <begin position="130"/>
        <end position="139"/>
    </location>
</feature>
<keyword evidence="3" id="KW-1185">Reference proteome</keyword>
<feature type="compositionally biased region" description="Polar residues" evidence="1">
    <location>
        <begin position="101"/>
        <end position="113"/>
    </location>
</feature>
<sequence length="845" mass="92704">MAGSRKIWSNAVNTLLSGMESILLDEDLQPLWTREHQRDDPKKKSFLPTTPTLPNSHDPTVSSPLKRKNDPLPASDRNMKSQRIADHLSAKLATTLRVSPLANSTRSSSTKHQTGMEKVRGFHRVQPLQDSKHPSRPDHTALGPVFGGISEPRKYKKAVGNRSNPTTPVSSHPPSPGHHGDDQSSPAGSSLAFESFTKTSASGIFLNPLNPSKPNSLFMRRESRSSQRLAKTPSSHHLAMATRLALFHRIHATTKLASAQTKDMDTWIMEQMTSRGFSDRGSFEVELTAHAQMVAQSLTSLGEGLSQTMQQSKTAHHSMSAEQEYTMYTAIQTTVDTMLENSQWLCGPEFAMGINRMVPPWSMHEGSIEQIVHYVQVVESMRETLSGQFQHPQDLAEDLMRSQEVLDYQRTLFGETLRNNGLAWKALGLPAMEGLIQGTQEWVLNLAKTLTIKIRAEVNLALESIHHSNTAGGMEEDEEPHMRHAMKDVMELVLQGALLSASCLELVGKQCPMLVTAWMELTSQNCTYSLGKMNELVLRSATKSAALGAMEIFRSIHLSNSQPSSRHPSTSTGKSRGVYVKTMEIFESMPRLLQCVSEMREEEELDGGALESLGDGYGGGPDEEDMFPGISATSSDQDDNMDLASSSSSTSLGTSYSVQGHPLTHPDHTQQHRSTRPPMQYVQRRLPVDPLLVQRWIAMESLASVLVETGLELCSSLAEILGAGYNPSSSTFNPALAQPFRPDSSGTVDHPMEHTQDDRQLHHQPHPFADMSASARARAAIASLTSIAGGGAMVSGTGGVGLIYVQSVVRLLSKIIEFSGQDSQQEQRLLRVHSSLQNLEAVMSV</sequence>
<accession>A0A9P3H3A5</accession>
<reference evidence="2" key="1">
    <citation type="submission" date="2021-11" db="EMBL/GenBank/DDBJ databases">
        <authorList>
            <person name="Herlambang A."/>
            <person name="Guo Y."/>
            <person name="Takashima Y."/>
            <person name="Nishizawa T."/>
        </authorList>
    </citation>
    <scope>NUCLEOTIDE SEQUENCE</scope>
    <source>
        <strain evidence="2">E1425</strain>
    </source>
</reference>
<feature type="compositionally biased region" description="Basic and acidic residues" evidence="1">
    <location>
        <begin position="34"/>
        <end position="43"/>
    </location>
</feature>